<feature type="transmembrane region" description="Helical" evidence="1">
    <location>
        <begin position="20"/>
        <end position="44"/>
    </location>
</feature>
<evidence type="ECO:0000313" key="2">
    <source>
        <dbReference type="EMBL" id="KAJ8319427.1"/>
    </source>
</evidence>
<accession>A0ABQ9FRX1</accession>
<dbReference type="EMBL" id="JARBDR010000214">
    <property type="protein sequence ID" value="KAJ8319427.1"/>
    <property type="molecule type" value="Genomic_DNA"/>
</dbReference>
<organism evidence="2 3">
    <name type="scientific">Tegillarca granosa</name>
    <name type="common">Malaysian cockle</name>
    <name type="synonym">Anadara granosa</name>
    <dbReference type="NCBI Taxonomy" id="220873"/>
    <lineage>
        <taxon>Eukaryota</taxon>
        <taxon>Metazoa</taxon>
        <taxon>Spiralia</taxon>
        <taxon>Lophotrochozoa</taxon>
        <taxon>Mollusca</taxon>
        <taxon>Bivalvia</taxon>
        <taxon>Autobranchia</taxon>
        <taxon>Pteriomorphia</taxon>
        <taxon>Arcoida</taxon>
        <taxon>Arcoidea</taxon>
        <taxon>Arcidae</taxon>
        <taxon>Tegillarca</taxon>
    </lineage>
</organism>
<evidence type="ECO:0000256" key="1">
    <source>
        <dbReference type="SAM" id="Phobius"/>
    </source>
</evidence>
<keyword evidence="1" id="KW-0472">Membrane</keyword>
<keyword evidence="1" id="KW-0812">Transmembrane</keyword>
<dbReference type="Proteomes" id="UP001217089">
    <property type="component" value="Unassembled WGS sequence"/>
</dbReference>
<sequence length="91" mass="11304">MYLNYILCVSLLFFKKYFYALLYITWLFIVGKIFYIFYILYFVFKFVLYLTQVLNKHQLLGFTCDQTHLYCLSNAWRISNDYEMKKNFHQI</sequence>
<reference evidence="2 3" key="1">
    <citation type="submission" date="2022-12" db="EMBL/GenBank/DDBJ databases">
        <title>Chromosome-level genome of Tegillarca granosa.</title>
        <authorList>
            <person name="Kim J."/>
        </authorList>
    </citation>
    <scope>NUCLEOTIDE SEQUENCE [LARGE SCALE GENOMIC DNA]</scope>
    <source>
        <strain evidence="2">Teg-2019</strain>
        <tissue evidence="2">Adductor muscle</tissue>
    </source>
</reference>
<keyword evidence="3" id="KW-1185">Reference proteome</keyword>
<comment type="caution">
    <text evidence="2">The sequence shown here is derived from an EMBL/GenBank/DDBJ whole genome shotgun (WGS) entry which is preliminary data.</text>
</comment>
<evidence type="ECO:0000313" key="3">
    <source>
        <dbReference type="Proteomes" id="UP001217089"/>
    </source>
</evidence>
<keyword evidence="1" id="KW-1133">Transmembrane helix</keyword>
<name>A0ABQ9FRX1_TEGGR</name>
<proteinExistence type="predicted"/>
<protein>
    <submittedName>
        <fullName evidence="2">Uncharacterized protein</fullName>
    </submittedName>
</protein>
<gene>
    <name evidence="2" type="ORF">KUTeg_004518</name>
</gene>